<keyword evidence="5 7" id="KW-0472">Membrane</keyword>
<dbReference type="AlphaFoldDB" id="A0A6A7BM81"/>
<proteinExistence type="inferred from homology"/>
<dbReference type="InterPro" id="IPR011701">
    <property type="entry name" value="MFS"/>
</dbReference>
<dbReference type="GO" id="GO:0005886">
    <property type="term" value="C:plasma membrane"/>
    <property type="evidence" value="ECO:0007669"/>
    <property type="project" value="TreeGrafter"/>
</dbReference>
<evidence type="ECO:0000256" key="4">
    <source>
        <dbReference type="ARBA" id="ARBA00022989"/>
    </source>
</evidence>
<dbReference type="Pfam" id="PF07690">
    <property type="entry name" value="MFS_1"/>
    <property type="match status" value="1"/>
</dbReference>
<evidence type="ECO:0000256" key="1">
    <source>
        <dbReference type="ARBA" id="ARBA00004141"/>
    </source>
</evidence>
<protein>
    <submittedName>
        <fullName evidence="9">MFS general substrate transporter</fullName>
    </submittedName>
</protein>
<evidence type="ECO:0000313" key="9">
    <source>
        <dbReference type="EMBL" id="KAF2856434.1"/>
    </source>
</evidence>
<dbReference type="OrthoDB" id="3639251at2759"/>
<comment type="subcellular location">
    <subcellularLocation>
        <location evidence="1">Membrane</location>
        <topology evidence="1">Multi-pass membrane protein</topology>
    </subcellularLocation>
</comment>
<feature type="transmembrane region" description="Helical" evidence="7">
    <location>
        <begin position="326"/>
        <end position="346"/>
    </location>
</feature>
<feature type="transmembrane region" description="Helical" evidence="7">
    <location>
        <begin position="392"/>
        <end position="411"/>
    </location>
</feature>
<reference evidence="9" key="1">
    <citation type="submission" date="2020-01" db="EMBL/GenBank/DDBJ databases">
        <authorList>
            <consortium name="DOE Joint Genome Institute"/>
            <person name="Haridas S."/>
            <person name="Albert R."/>
            <person name="Binder M."/>
            <person name="Bloem J."/>
            <person name="Labutti K."/>
            <person name="Salamov A."/>
            <person name="Andreopoulos B."/>
            <person name="Baker S.E."/>
            <person name="Barry K."/>
            <person name="Bills G."/>
            <person name="Bluhm B.H."/>
            <person name="Cannon C."/>
            <person name="Castanera R."/>
            <person name="Culley D.E."/>
            <person name="Daum C."/>
            <person name="Ezra D."/>
            <person name="Gonzalez J.B."/>
            <person name="Henrissat B."/>
            <person name="Kuo A."/>
            <person name="Liang C."/>
            <person name="Lipzen A."/>
            <person name="Lutzoni F."/>
            <person name="Magnuson J."/>
            <person name="Mondo S."/>
            <person name="Nolan M."/>
            <person name="Ohm R."/>
            <person name="Pangilinan J."/>
            <person name="Park H.-J."/>
            <person name="Ramirez L."/>
            <person name="Alfaro M."/>
            <person name="Sun H."/>
            <person name="Tritt A."/>
            <person name="Yoshinaga Y."/>
            <person name="Zwiers L.-H."/>
            <person name="Turgeon B.G."/>
            <person name="Goodwin S.B."/>
            <person name="Spatafora J.W."/>
            <person name="Crous P.W."/>
            <person name="Grigoriev I.V."/>
        </authorList>
    </citation>
    <scope>NUCLEOTIDE SEQUENCE</scope>
    <source>
        <strain evidence="9">IPT5</strain>
    </source>
</reference>
<keyword evidence="10" id="KW-1185">Reference proteome</keyword>
<feature type="transmembrane region" description="Helical" evidence="7">
    <location>
        <begin position="93"/>
        <end position="113"/>
    </location>
</feature>
<feature type="transmembrane region" description="Helical" evidence="7">
    <location>
        <begin position="423"/>
        <end position="443"/>
    </location>
</feature>
<gene>
    <name evidence="9" type="ORF">T440DRAFT_463777</name>
</gene>
<sequence>MGLSLGLSGSKDATKAAERKLVAKLDFFIMAYCCACYFFNYLDRQAFPNAYVAGLKEDLNLNGNEYSILLSMFVAGNVAGQIPHGLIIQKVRLSIWLPLTLILWSGLTMCSAACKTYQQLCAVRFFQGLMEASLYSGTIYVLGSWYKPTEIAKRTAIFTAIGQLGSMFAGIMMTAMYKTMEGKTGLRGWQWVFIIDGLMGIPIGLFGFFTFPDLPETTKVKYLTAEEKQLARDRVPPKKPDTHNIEIRSLLKRLLGSPTIYILVAFSVICAMLEAFAFQGLFLLWMKYNKKRFSQSEINTYPLGIQAVTISSQIIAGIIIDRTGQRIPMVFFAGAMQLITASILLVRNMSDAGIFMAHYLSGTSFIVNPILYGWASTILQRPGDDAVRAVTLYAMNTGGQILYTWWGIVMYPATDVPYWKKGSITMIVVVFVFIGFSFVVRWLDQHTTLPEALEEQDAESETAVVETTYPNKKG</sequence>
<dbReference type="GO" id="GO:0098717">
    <property type="term" value="P:pantothenate import across plasma membrane"/>
    <property type="evidence" value="ECO:0007669"/>
    <property type="project" value="TreeGrafter"/>
</dbReference>
<evidence type="ECO:0000256" key="2">
    <source>
        <dbReference type="ARBA" id="ARBA00022448"/>
    </source>
</evidence>
<evidence type="ECO:0000256" key="6">
    <source>
        <dbReference type="ARBA" id="ARBA00037968"/>
    </source>
</evidence>
<dbReference type="PANTHER" id="PTHR43791">
    <property type="entry name" value="PERMEASE-RELATED"/>
    <property type="match status" value="1"/>
</dbReference>
<evidence type="ECO:0000313" key="10">
    <source>
        <dbReference type="Proteomes" id="UP000799423"/>
    </source>
</evidence>
<dbReference type="EMBL" id="MU006289">
    <property type="protein sequence ID" value="KAF2856434.1"/>
    <property type="molecule type" value="Genomic_DNA"/>
</dbReference>
<feature type="transmembrane region" description="Helical" evidence="7">
    <location>
        <begin position="125"/>
        <end position="143"/>
    </location>
</feature>
<keyword evidence="4 7" id="KW-1133">Transmembrane helix</keyword>
<evidence type="ECO:0000259" key="8">
    <source>
        <dbReference type="PROSITE" id="PS50850"/>
    </source>
</evidence>
<evidence type="ECO:0000256" key="5">
    <source>
        <dbReference type="ARBA" id="ARBA00023136"/>
    </source>
</evidence>
<dbReference type="InterPro" id="IPR036259">
    <property type="entry name" value="MFS_trans_sf"/>
</dbReference>
<keyword evidence="2" id="KW-0813">Transport</keyword>
<comment type="similarity">
    <text evidence="6">Belongs to the major facilitator superfamily. Allantoate permease family.</text>
</comment>
<feature type="transmembrane region" description="Helical" evidence="7">
    <location>
        <begin position="260"/>
        <end position="286"/>
    </location>
</feature>
<dbReference type="InterPro" id="IPR020846">
    <property type="entry name" value="MFS_dom"/>
</dbReference>
<organism evidence="9 10">
    <name type="scientific">Plenodomus tracheiphilus IPT5</name>
    <dbReference type="NCBI Taxonomy" id="1408161"/>
    <lineage>
        <taxon>Eukaryota</taxon>
        <taxon>Fungi</taxon>
        <taxon>Dikarya</taxon>
        <taxon>Ascomycota</taxon>
        <taxon>Pezizomycotina</taxon>
        <taxon>Dothideomycetes</taxon>
        <taxon>Pleosporomycetidae</taxon>
        <taxon>Pleosporales</taxon>
        <taxon>Pleosporineae</taxon>
        <taxon>Leptosphaeriaceae</taxon>
        <taxon>Plenodomus</taxon>
    </lineage>
</organism>
<evidence type="ECO:0000256" key="3">
    <source>
        <dbReference type="ARBA" id="ARBA00022692"/>
    </source>
</evidence>
<accession>A0A6A7BM81</accession>
<dbReference type="PROSITE" id="PS50850">
    <property type="entry name" value="MFS"/>
    <property type="match status" value="1"/>
</dbReference>
<feature type="transmembrane region" description="Helical" evidence="7">
    <location>
        <begin position="353"/>
        <end position="372"/>
    </location>
</feature>
<dbReference type="PANTHER" id="PTHR43791:SF4">
    <property type="entry name" value="PANTOTHENATE TRANSPORTER FEN2"/>
    <property type="match status" value="1"/>
</dbReference>
<dbReference type="SUPFAM" id="SSF103473">
    <property type="entry name" value="MFS general substrate transporter"/>
    <property type="match status" value="1"/>
</dbReference>
<feature type="transmembrane region" description="Helical" evidence="7">
    <location>
        <begin position="155"/>
        <end position="177"/>
    </location>
</feature>
<feature type="domain" description="Major facilitator superfamily (MFS) profile" evidence="8">
    <location>
        <begin position="29"/>
        <end position="474"/>
    </location>
</feature>
<evidence type="ECO:0000256" key="7">
    <source>
        <dbReference type="SAM" id="Phobius"/>
    </source>
</evidence>
<dbReference type="FunFam" id="1.20.1250.20:FF:000065">
    <property type="entry name" value="Putative MFS pantothenate transporter"/>
    <property type="match status" value="1"/>
</dbReference>
<feature type="transmembrane region" description="Helical" evidence="7">
    <location>
        <begin position="298"/>
        <end position="320"/>
    </location>
</feature>
<dbReference type="Proteomes" id="UP000799423">
    <property type="component" value="Unassembled WGS sequence"/>
</dbReference>
<feature type="transmembrane region" description="Helical" evidence="7">
    <location>
        <begin position="189"/>
        <end position="211"/>
    </location>
</feature>
<feature type="transmembrane region" description="Helical" evidence="7">
    <location>
        <begin position="21"/>
        <end position="42"/>
    </location>
</feature>
<dbReference type="Gene3D" id="1.20.1250.20">
    <property type="entry name" value="MFS general substrate transporter like domains"/>
    <property type="match status" value="1"/>
</dbReference>
<dbReference type="GO" id="GO:0015233">
    <property type="term" value="F:pantothenate transmembrane transporter activity"/>
    <property type="evidence" value="ECO:0007669"/>
    <property type="project" value="TreeGrafter"/>
</dbReference>
<name>A0A6A7BM81_9PLEO</name>
<keyword evidence="3 7" id="KW-0812">Transmembrane</keyword>